<evidence type="ECO:0000313" key="2">
    <source>
        <dbReference type="Proteomes" id="UP000663760"/>
    </source>
</evidence>
<accession>A0A7I8KPK6</accession>
<organism evidence="1 2">
    <name type="scientific">Spirodela intermedia</name>
    <name type="common">Intermediate duckweed</name>
    <dbReference type="NCBI Taxonomy" id="51605"/>
    <lineage>
        <taxon>Eukaryota</taxon>
        <taxon>Viridiplantae</taxon>
        <taxon>Streptophyta</taxon>
        <taxon>Embryophyta</taxon>
        <taxon>Tracheophyta</taxon>
        <taxon>Spermatophyta</taxon>
        <taxon>Magnoliopsida</taxon>
        <taxon>Liliopsida</taxon>
        <taxon>Araceae</taxon>
        <taxon>Lemnoideae</taxon>
        <taxon>Spirodela</taxon>
    </lineage>
</organism>
<protein>
    <submittedName>
        <fullName evidence="1">Uncharacterized protein</fullName>
    </submittedName>
</protein>
<keyword evidence="2" id="KW-1185">Reference proteome</keyword>
<sequence>MGCQIVSSDCHPAERKNGDFLSSDCHPTERSWIKVGHVSGSFILRSTQQDEALHLPFSRVYDHSLLHSRLATSDVEGE</sequence>
<dbReference type="EMBL" id="LR746270">
    <property type="protein sequence ID" value="CAA7399749.1"/>
    <property type="molecule type" value="Genomic_DNA"/>
</dbReference>
<evidence type="ECO:0000313" key="1">
    <source>
        <dbReference type="EMBL" id="CAA7399749.1"/>
    </source>
</evidence>
<dbReference type="Proteomes" id="UP000663760">
    <property type="component" value="Chromosome 7"/>
</dbReference>
<reference evidence="1" key="1">
    <citation type="submission" date="2020-02" db="EMBL/GenBank/DDBJ databases">
        <authorList>
            <person name="Scholz U."/>
            <person name="Mascher M."/>
            <person name="Fiebig A."/>
        </authorList>
    </citation>
    <scope>NUCLEOTIDE SEQUENCE</scope>
</reference>
<gene>
    <name evidence="1" type="ORF">SI8410_07010419</name>
</gene>
<name>A0A7I8KPK6_SPIIN</name>
<dbReference type="AlphaFoldDB" id="A0A7I8KPK6"/>
<proteinExistence type="predicted"/>